<accession>A0A517QY56</accession>
<organism evidence="1 2">
    <name type="scientific">Stratiformator vulcanicus</name>
    <dbReference type="NCBI Taxonomy" id="2527980"/>
    <lineage>
        <taxon>Bacteria</taxon>
        <taxon>Pseudomonadati</taxon>
        <taxon>Planctomycetota</taxon>
        <taxon>Planctomycetia</taxon>
        <taxon>Planctomycetales</taxon>
        <taxon>Planctomycetaceae</taxon>
        <taxon>Stratiformator</taxon>
    </lineage>
</organism>
<proteinExistence type="predicted"/>
<dbReference type="EMBL" id="CP036268">
    <property type="protein sequence ID" value="QDT36606.1"/>
    <property type="molecule type" value="Genomic_DNA"/>
</dbReference>
<dbReference type="Proteomes" id="UP000317318">
    <property type="component" value="Chromosome"/>
</dbReference>
<sequence length="424" mass="47285">MHWIDGPYYNHCREIREIVMKSLICLAICLSVSFSVAGAGDPQGVLRTDVSVKEFCAKLKGGLSEKSFVSRDQYLEATKILEKWAKNGIQTGDFLAFAISDERKSAFGGYILTTMHERDAREHALLFSKKGGGEVVSVAKIGEKVPAGTVYVGRKEPQLVIRLLKVLVRAENSEEKDRTNQVFPDTLSRIPTITASEQWTTDLSIVSLAGSDSRATVYLVDDNEQGLLSQYREIDSRIKEVMTKMASRSLESRLSSLENAAHLFRKRGSTQRSEADLQMAKRIKTMIPELRDNPETLLAEVRLIGAIGFADEALSTKRHPQLDPAIVLLWAGLPEQVKGIALRTGTQEVIEQVSLPDDSISDSSWRVRSDFVLVGDREVDILETANIAQPAGWLEDDIEIQLILIDDRRSNKIPLKYVTERAVE</sequence>
<evidence type="ECO:0000313" key="2">
    <source>
        <dbReference type="Proteomes" id="UP000317318"/>
    </source>
</evidence>
<dbReference type="AlphaFoldDB" id="A0A517QY56"/>
<dbReference type="KEGG" id="svp:Pan189_09660"/>
<protein>
    <submittedName>
        <fullName evidence="1">Uncharacterized protein</fullName>
    </submittedName>
</protein>
<gene>
    <name evidence="1" type="ORF">Pan189_09660</name>
</gene>
<reference evidence="1 2" key="1">
    <citation type="submission" date="2019-02" db="EMBL/GenBank/DDBJ databases">
        <title>Deep-cultivation of Planctomycetes and their phenomic and genomic characterization uncovers novel biology.</title>
        <authorList>
            <person name="Wiegand S."/>
            <person name="Jogler M."/>
            <person name="Boedeker C."/>
            <person name="Pinto D."/>
            <person name="Vollmers J."/>
            <person name="Rivas-Marin E."/>
            <person name="Kohn T."/>
            <person name="Peeters S.H."/>
            <person name="Heuer A."/>
            <person name="Rast P."/>
            <person name="Oberbeckmann S."/>
            <person name="Bunk B."/>
            <person name="Jeske O."/>
            <person name="Meyerdierks A."/>
            <person name="Storesund J.E."/>
            <person name="Kallscheuer N."/>
            <person name="Luecker S."/>
            <person name="Lage O.M."/>
            <person name="Pohl T."/>
            <person name="Merkel B.J."/>
            <person name="Hornburger P."/>
            <person name="Mueller R.-W."/>
            <person name="Bruemmer F."/>
            <person name="Labrenz M."/>
            <person name="Spormann A.M."/>
            <person name="Op den Camp H."/>
            <person name="Overmann J."/>
            <person name="Amann R."/>
            <person name="Jetten M.S.M."/>
            <person name="Mascher T."/>
            <person name="Medema M.H."/>
            <person name="Devos D.P."/>
            <person name="Kaster A.-K."/>
            <person name="Ovreas L."/>
            <person name="Rohde M."/>
            <person name="Galperin M.Y."/>
            <person name="Jogler C."/>
        </authorList>
    </citation>
    <scope>NUCLEOTIDE SEQUENCE [LARGE SCALE GENOMIC DNA]</scope>
    <source>
        <strain evidence="1 2">Pan189</strain>
    </source>
</reference>
<name>A0A517QY56_9PLAN</name>
<evidence type="ECO:0000313" key="1">
    <source>
        <dbReference type="EMBL" id="QDT36606.1"/>
    </source>
</evidence>
<keyword evidence="2" id="KW-1185">Reference proteome</keyword>